<name>A0A0M3JZE1_ANISI</name>
<dbReference type="InterPro" id="IPR029052">
    <property type="entry name" value="Metallo-depent_PP-like"/>
</dbReference>
<dbReference type="PANTHER" id="PTHR11668:SF492">
    <property type="entry name" value="SERINE_THREONINE-PROTEIN PHOSPHATASE PP1-DELTA-RELATED"/>
    <property type="match status" value="1"/>
</dbReference>
<accession>A0A0M3JZE1</accession>
<protein>
    <recommendedName>
        <fullName evidence="1">Serine/threonine-protein phosphatase</fullName>
        <ecNumber evidence="1">3.1.3.16</ecNumber>
    </recommendedName>
</protein>
<dbReference type="Pfam" id="PF00149">
    <property type="entry name" value="Metallophos"/>
    <property type="match status" value="1"/>
</dbReference>
<dbReference type="GO" id="GO:0005737">
    <property type="term" value="C:cytoplasm"/>
    <property type="evidence" value="ECO:0007669"/>
    <property type="project" value="TreeGrafter"/>
</dbReference>
<dbReference type="InterPro" id="IPR006186">
    <property type="entry name" value="Ser/Thr-sp_prot-phosphatase"/>
</dbReference>
<dbReference type="PRINTS" id="PR00114">
    <property type="entry name" value="STPHPHTASE"/>
</dbReference>
<keyword evidence="4" id="KW-1185">Reference proteome</keyword>
<comment type="catalytic activity">
    <reaction evidence="1">
        <text>O-phospho-L-threonyl-[protein] + H2O = L-threonyl-[protein] + phosphate</text>
        <dbReference type="Rhea" id="RHEA:47004"/>
        <dbReference type="Rhea" id="RHEA-COMP:11060"/>
        <dbReference type="Rhea" id="RHEA-COMP:11605"/>
        <dbReference type="ChEBI" id="CHEBI:15377"/>
        <dbReference type="ChEBI" id="CHEBI:30013"/>
        <dbReference type="ChEBI" id="CHEBI:43474"/>
        <dbReference type="ChEBI" id="CHEBI:61977"/>
        <dbReference type="EC" id="3.1.3.16"/>
    </reaction>
</comment>
<proteinExistence type="inferred from homology"/>
<dbReference type="GO" id="GO:0005634">
    <property type="term" value="C:nucleus"/>
    <property type="evidence" value="ECO:0007669"/>
    <property type="project" value="TreeGrafter"/>
</dbReference>
<dbReference type="SUPFAM" id="SSF56300">
    <property type="entry name" value="Metallo-dependent phosphatases"/>
    <property type="match status" value="1"/>
</dbReference>
<evidence type="ECO:0000313" key="5">
    <source>
        <dbReference type="WBParaSite" id="ASIM_0001386601-mRNA-1"/>
    </source>
</evidence>
<feature type="domain" description="Serine/threonine specific protein phosphatases" evidence="2">
    <location>
        <begin position="130"/>
        <end position="135"/>
    </location>
</feature>
<reference evidence="5" key="1">
    <citation type="submission" date="2017-02" db="UniProtKB">
        <authorList>
            <consortium name="WormBaseParasite"/>
        </authorList>
    </citation>
    <scope>IDENTIFICATION</scope>
</reference>
<evidence type="ECO:0000256" key="1">
    <source>
        <dbReference type="RuleBase" id="RU004273"/>
    </source>
</evidence>
<dbReference type="GO" id="GO:0046872">
    <property type="term" value="F:metal ion binding"/>
    <property type="evidence" value="ECO:0007669"/>
    <property type="project" value="UniProtKB-KW"/>
</dbReference>
<dbReference type="OrthoDB" id="1930084at2759"/>
<dbReference type="PROSITE" id="PS00125">
    <property type="entry name" value="SER_THR_PHOSPHATASE"/>
    <property type="match status" value="1"/>
</dbReference>
<reference evidence="3 4" key="2">
    <citation type="submission" date="2018-11" db="EMBL/GenBank/DDBJ databases">
        <authorList>
            <consortium name="Pathogen Informatics"/>
        </authorList>
    </citation>
    <scope>NUCLEOTIDE SEQUENCE [LARGE SCALE GENOMIC DNA]</scope>
</reference>
<dbReference type="PANTHER" id="PTHR11668">
    <property type="entry name" value="SERINE/THREONINE PROTEIN PHOSPHATASE"/>
    <property type="match status" value="1"/>
</dbReference>
<dbReference type="GO" id="GO:0004722">
    <property type="term" value="F:protein serine/threonine phosphatase activity"/>
    <property type="evidence" value="ECO:0007669"/>
    <property type="project" value="UniProtKB-EC"/>
</dbReference>
<dbReference type="Proteomes" id="UP000267096">
    <property type="component" value="Unassembled WGS sequence"/>
</dbReference>
<comment type="similarity">
    <text evidence="1">Belongs to the PPP phosphatase family.</text>
</comment>
<evidence type="ECO:0000259" key="2">
    <source>
        <dbReference type="PROSITE" id="PS00125"/>
    </source>
</evidence>
<evidence type="ECO:0000313" key="3">
    <source>
        <dbReference type="EMBL" id="VDK49371.1"/>
    </source>
</evidence>
<dbReference type="Gene3D" id="3.60.21.10">
    <property type="match status" value="1"/>
</dbReference>
<dbReference type="AlphaFoldDB" id="A0A0M3JZE1"/>
<dbReference type="InterPro" id="IPR050341">
    <property type="entry name" value="PP1_catalytic_subunit"/>
</dbReference>
<dbReference type="InterPro" id="IPR004843">
    <property type="entry name" value="Calcineurin-like_PHP"/>
</dbReference>
<organism evidence="5">
    <name type="scientific">Anisakis simplex</name>
    <name type="common">Herring worm</name>
    <dbReference type="NCBI Taxonomy" id="6269"/>
    <lineage>
        <taxon>Eukaryota</taxon>
        <taxon>Metazoa</taxon>
        <taxon>Ecdysozoa</taxon>
        <taxon>Nematoda</taxon>
        <taxon>Chromadorea</taxon>
        <taxon>Rhabditida</taxon>
        <taxon>Spirurina</taxon>
        <taxon>Ascaridomorpha</taxon>
        <taxon>Ascaridoidea</taxon>
        <taxon>Anisakidae</taxon>
        <taxon>Anisakis</taxon>
        <taxon>Anisakis simplex complex</taxon>
    </lineage>
</organism>
<dbReference type="WBParaSite" id="ASIM_0001386601-mRNA-1">
    <property type="protein sequence ID" value="ASIM_0001386601-mRNA-1"/>
    <property type="gene ID" value="ASIM_0001386601"/>
</dbReference>
<keyword evidence="1" id="KW-0378">Hydrolase</keyword>
<evidence type="ECO:0000313" key="4">
    <source>
        <dbReference type="Proteomes" id="UP000267096"/>
    </source>
</evidence>
<dbReference type="EC" id="3.1.3.16" evidence="1"/>
<sequence length="275" mass="31399">MAAEKIEVDEMICKLLNVGSPGCSLTKTIKEQDIMNLCTAAKEVDPPIRICGDIHGQYAGDALEHQDILFDDSLVPTFIDLLRLFDRGGFPPFVNYLFLGDYVDRGKQSLECICLLLCYKVKYSENFFILRGNHECSVINRVYGFFEECSRRYQSVRLWQAFQEVFNTMPFTGLVAGKILCMHGGLSPQLKSIDQLRQITRPIDPPNPSLHIDLVWFAFCIYFDDGYEFFANRKLVTIFSAPHYCGQFDNAAAMMNVDDSLVCTFQARFSYLFNS</sequence>
<dbReference type="EMBL" id="UYRR01031356">
    <property type="protein sequence ID" value="VDK49371.1"/>
    <property type="molecule type" value="Genomic_DNA"/>
</dbReference>
<gene>
    <name evidence="3" type="ORF">ASIM_LOCUS13294</name>
</gene>
<dbReference type="SMART" id="SM00156">
    <property type="entry name" value="PP2Ac"/>
    <property type="match status" value="1"/>
</dbReference>